<evidence type="ECO:0000256" key="5">
    <source>
        <dbReference type="ARBA" id="ARBA00022801"/>
    </source>
</evidence>
<dbReference type="InterPro" id="IPR013986">
    <property type="entry name" value="DExx_box_DNA_helicase_dom_sf"/>
</dbReference>
<keyword evidence="4" id="KW-0227">DNA damage</keyword>
<dbReference type="EMBL" id="LM676425">
    <property type="protein sequence ID" value="CEP26836.1"/>
    <property type="molecule type" value="Genomic_DNA"/>
</dbReference>
<feature type="domain" description="UvrD-like helicase ATP-binding" evidence="17">
    <location>
        <begin position="6"/>
        <end position="301"/>
    </location>
</feature>
<keyword evidence="11" id="KW-0413">Isomerase</keyword>
<dbReference type="InterPro" id="IPR014017">
    <property type="entry name" value="DNA_helicase_UvrD-like_C"/>
</dbReference>
<dbReference type="GO" id="GO:0000725">
    <property type="term" value="P:recombinational repair"/>
    <property type="evidence" value="ECO:0007669"/>
    <property type="project" value="TreeGrafter"/>
</dbReference>
<feature type="binding site" evidence="15">
    <location>
        <begin position="27"/>
        <end position="34"/>
    </location>
    <ligand>
        <name>ATP</name>
        <dbReference type="ChEBI" id="CHEBI:30616"/>
    </ligand>
</feature>
<comment type="catalytic activity">
    <reaction evidence="12">
        <text>Couples ATP hydrolysis with the unwinding of duplex DNA by translocating in the 3'-5' direction.</text>
        <dbReference type="EC" id="5.6.2.4"/>
    </reaction>
</comment>
<keyword evidence="5 15" id="KW-0378">Hydrolase</keyword>
<evidence type="ECO:0000313" key="19">
    <source>
        <dbReference type="EMBL" id="CEP26836.1"/>
    </source>
</evidence>
<dbReference type="KEGG" id="pfre:RM25_1191"/>
<dbReference type="PANTHER" id="PTHR11070:SF59">
    <property type="entry name" value="DNA 3'-5' HELICASE"/>
    <property type="match status" value="1"/>
</dbReference>
<evidence type="ECO:0000256" key="3">
    <source>
        <dbReference type="ARBA" id="ARBA00022741"/>
    </source>
</evidence>
<dbReference type="PROSITE" id="PS51217">
    <property type="entry name" value="UVRD_HELICASE_CTER"/>
    <property type="match status" value="1"/>
</dbReference>
<evidence type="ECO:0000256" key="2">
    <source>
        <dbReference type="ARBA" id="ARBA00022722"/>
    </source>
</evidence>
<evidence type="ECO:0000256" key="6">
    <source>
        <dbReference type="ARBA" id="ARBA00022806"/>
    </source>
</evidence>
<dbReference type="GO" id="GO:0016887">
    <property type="term" value="F:ATP hydrolysis activity"/>
    <property type="evidence" value="ECO:0007669"/>
    <property type="project" value="RHEA"/>
</dbReference>
<keyword evidence="3 15" id="KW-0547">Nucleotide-binding</keyword>
<name>A0A068VR92_PROFF</name>
<keyword evidence="10" id="KW-0234">DNA repair</keyword>
<dbReference type="PROSITE" id="PS51198">
    <property type="entry name" value="UVRD_HELICASE_ATP_BIND"/>
    <property type="match status" value="1"/>
</dbReference>
<evidence type="ECO:0000256" key="1">
    <source>
        <dbReference type="ARBA" id="ARBA00009922"/>
    </source>
</evidence>
<dbReference type="RefSeq" id="WP_036940707.1">
    <property type="nucleotide sequence ID" value="NZ_CP010341.1"/>
</dbReference>
<gene>
    <name evidence="19" type="ORF">PFCIRM138_10165</name>
</gene>
<keyword evidence="2" id="KW-0540">Nuclease</keyword>
<feature type="region of interest" description="Disordered" evidence="16">
    <location>
        <begin position="817"/>
        <end position="836"/>
    </location>
</feature>
<dbReference type="InterPro" id="IPR038726">
    <property type="entry name" value="PDDEXK_AddAB-type"/>
</dbReference>
<evidence type="ECO:0000256" key="14">
    <source>
        <dbReference type="ARBA" id="ARBA00048988"/>
    </source>
</evidence>
<dbReference type="GO" id="GO:0003677">
    <property type="term" value="F:DNA binding"/>
    <property type="evidence" value="ECO:0007669"/>
    <property type="project" value="UniProtKB-KW"/>
</dbReference>
<dbReference type="SUPFAM" id="SSF52540">
    <property type="entry name" value="P-loop containing nucleoside triphosphate hydrolases"/>
    <property type="match status" value="1"/>
</dbReference>
<dbReference type="GO" id="GO:0005829">
    <property type="term" value="C:cytosol"/>
    <property type="evidence" value="ECO:0007669"/>
    <property type="project" value="TreeGrafter"/>
</dbReference>
<comment type="catalytic activity">
    <reaction evidence="14">
        <text>ATP + H2O = ADP + phosphate + H(+)</text>
        <dbReference type="Rhea" id="RHEA:13065"/>
        <dbReference type="ChEBI" id="CHEBI:15377"/>
        <dbReference type="ChEBI" id="CHEBI:15378"/>
        <dbReference type="ChEBI" id="CHEBI:30616"/>
        <dbReference type="ChEBI" id="CHEBI:43474"/>
        <dbReference type="ChEBI" id="CHEBI:456216"/>
        <dbReference type="EC" id="5.6.2.4"/>
    </reaction>
</comment>
<dbReference type="GeneID" id="61222333"/>
<evidence type="ECO:0000259" key="17">
    <source>
        <dbReference type="PROSITE" id="PS51198"/>
    </source>
</evidence>
<evidence type="ECO:0000256" key="16">
    <source>
        <dbReference type="SAM" id="MobiDB-lite"/>
    </source>
</evidence>
<feature type="domain" description="UvrD-like helicase C-terminal" evidence="18">
    <location>
        <begin position="302"/>
        <end position="657"/>
    </location>
</feature>
<dbReference type="InterPro" id="IPR027417">
    <property type="entry name" value="P-loop_NTPase"/>
</dbReference>
<evidence type="ECO:0000256" key="13">
    <source>
        <dbReference type="ARBA" id="ARBA00034808"/>
    </source>
</evidence>
<dbReference type="InterPro" id="IPR011604">
    <property type="entry name" value="PDDEXK-like_dom_sf"/>
</dbReference>
<keyword evidence="8 15" id="KW-0067">ATP-binding</keyword>
<feature type="region of interest" description="Disordered" evidence="16">
    <location>
        <begin position="506"/>
        <end position="539"/>
    </location>
</feature>
<comment type="similarity">
    <text evidence="1">Belongs to the helicase family. UvrD subfamily.</text>
</comment>
<dbReference type="GO" id="GO:0005524">
    <property type="term" value="F:ATP binding"/>
    <property type="evidence" value="ECO:0007669"/>
    <property type="project" value="UniProtKB-UniRule"/>
</dbReference>
<reference evidence="19" key="1">
    <citation type="submission" date="2014-08" db="EMBL/GenBank/DDBJ databases">
        <authorList>
            <person name="Falentin Helene"/>
        </authorList>
    </citation>
    <scope>NUCLEOTIDE SEQUENCE</scope>
</reference>
<sequence>MSFQLLDQQRAFVEACARPHGAVLALGGPGVGKTTALVEAVAQRVEAGAHMDRLVVLTWSRPAAQRLRARIVARLASSQLAPVITTVPGWCLALQRRFGHLDADGQLPHVLTGPEQQMQVRELVVQLGRDLWPESVRAAIATMAFSQELRTGMARARQQGLDPDDLVRLGRRTGREEWVSMGLFFENYLDVLDAQPAWDYAELVHRTRLLLLEAPVSSVLTEEIEGVFCDEFAELDRSQIALLEQVHQVGIPVAATADPQSSVFAFRGADPRAVADFGRRFEVTGLPGPERIDLSTSLRGTAGLQRGIASLIARNPVAGGGSGTRPHEAGAVSGADRAEQIVCRSYETAAAEIAGVAEDLRTARLAGVMWSQQAVICRAGRGQLGTIARGLANQGIPVEVAGSDIALSEQACVVTLMDALAVALGFSRRVPPDPDQLDRLLLSPLTSLDPTALRRVGGALWHEAASGTTSDPMTLVRQFLMRRAGDHLPSPVVPPATAQDVGALVHRPDTSGAAPTDVTTPPTGPTAQTATSALPTDPDLEPVRELAALLGDAAARIMRGEGAYDVLWRLWDGTDWPSRLRGEALSGSASSGQANSDLDAVLALFDVAARHMELTGQKGAETLIAEVSGQEIPGDQARESDPRGRGVQVLTAHRAKGLEWDRVIIMGAAEGSWPGNRRGAGLLSAELLDADDPGLAPAPGAWMQQERRAFVLAASRARKELVITANLGSGDEQAQASRFVRELGGQVLAVPHDTRRPRSLQGLVGELRRVTADQRSTAGLREAAAHQLGQLAVVRDDQQRALVPGADPRSWWGLGGLSGRHGTPSPAGVGEPEGPTRDKAIRLSVTGLQKLIACPRQWFLDVAARGATTGGFAAGVGSVIHLLAEHAVTDHLSEDQLHDALDEAWNDLDVHQQGWRTLIERSRAHEMITRFERWQGGQPTEVLGVEVPVRHTFVIGGQPLELVGSIDRLERDRTSGRIRIIDFKTGSRAPSRTEAASNLQLAAYQLAVMRGACRELTGSTPAMDGALLVFLRLPAGARDPLLPKVVGQPGLDDHPYPAAEQLANTWLVRGDVDIQGPTMVDDALAFAVHCVVEEDYPAVEGPPCSYCDHRADCPIWAREASSR</sequence>
<keyword evidence="6 15" id="KW-0347">Helicase</keyword>
<dbReference type="AlphaFoldDB" id="A0A068VR92"/>
<dbReference type="Gene3D" id="1.10.486.10">
    <property type="entry name" value="PCRA, domain 4"/>
    <property type="match status" value="1"/>
</dbReference>
<dbReference type="Pfam" id="PF13361">
    <property type="entry name" value="UvrD_C"/>
    <property type="match status" value="1"/>
</dbReference>
<evidence type="ECO:0000256" key="11">
    <source>
        <dbReference type="ARBA" id="ARBA00023235"/>
    </source>
</evidence>
<keyword evidence="9" id="KW-0238">DNA-binding</keyword>
<feature type="compositionally biased region" description="Low complexity" evidence="16">
    <location>
        <begin position="513"/>
        <end position="533"/>
    </location>
</feature>
<dbReference type="InterPro" id="IPR000212">
    <property type="entry name" value="DNA_helicase_UvrD/REP"/>
</dbReference>
<dbReference type="Pfam" id="PF12705">
    <property type="entry name" value="PDDEXK_1"/>
    <property type="match status" value="1"/>
</dbReference>
<dbReference type="Gene3D" id="3.40.50.300">
    <property type="entry name" value="P-loop containing nucleotide triphosphate hydrolases"/>
    <property type="match status" value="3"/>
</dbReference>
<dbReference type="InterPro" id="IPR014016">
    <property type="entry name" value="UvrD-like_ATP-bd"/>
</dbReference>
<dbReference type="PATRIC" id="fig|66712.6.peg.1219"/>
<dbReference type="GO" id="GO:0004527">
    <property type="term" value="F:exonuclease activity"/>
    <property type="evidence" value="ECO:0007669"/>
    <property type="project" value="UniProtKB-KW"/>
</dbReference>
<accession>A0A068VR92</accession>
<dbReference type="Gene3D" id="1.10.10.160">
    <property type="match status" value="1"/>
</dbReference>
<dbReference type="GO" id="GO:0033202">
    <property type="term" value="C:DNA helicase complex"/>
    <property type="evidence" value="ECO:0007669"/>
    <property type="project" value="TreeGrafter"/>
</dbReference>
<keyword evidence="7" id="KW-0269">Exonuclease</keyword>
<dbReference type="GO" id="GO:0043138">
    <property type="term" value="F:3'-5' DNA helicase activity"/>
    <property type="evidence" value="ECO:0007669"/>
    <property type="project" value="UniProtKB-EC"/>
</dbReference>
<dbReference type="Gene3D" id="3.90.320.10">
    <property type="match status" value="1"/>
</dbReference>
<proteinExistence type="inferred from homology"/>
<evidence type="ECO:0000256" key="15">
    <source>
        <dbReference type="PROSITE-ProRule" id="PRU00560"/>
    </source>
</evidence>
<evidence type="ECO:0000256" key="12">
    <source>
        <dbReference type="ARBA" id="ARBA00034617"/>
    </source>
</evidence>
<dbReference type="EC" id="5.6.2.4" evidence="13"/>
<evidence type="ECO:0000256" key="10">
    <source>
        <dbReference type="ARBA" id="ARBA00023204"/>
    </source>
</evidence>
<protein>
    <recommendedName>
        <fullName evidence="13">DNA 3'-5' helicase</fullName>
        <ecNumber evidence="13">5.6.2.4</ecNumber>
    </recommendedName>
</protein>
<evidence type="ECO:0000256" key="7">
    <source>
        <dbReference type="ARBA" id="ARBA00022839"/>
    </source>
</evidence>
<evidence type="ECO:0000256" key="8">
    <source>
        <dbReference type="ARBA" id="ARBA00022840"/>
    </source>
</evidence>
<evidence type="ECO:0000256" key="9">
    <source>
        <dbReference type="ARBA" id="ARBA00023125"/>
    </source>
</evidence>
<evidence type="ECO:0000256" key="4">
    <source>
        <dbReference type="ARBA" id="ARBA00022763"/>
    </source>
</evidence>
<evidence type="ECO:0000259" key="18">
    <source>
        <dbReference type="PROSITE" id="PS51217"/>
    </source>
</evidence>
<dbReference type="Pfam" id="PF00580">
    <property type="entry name" value="UvrD-helicase"/>
    <property type="match status" value="1"/>
</dbReference>
<organism evidence="19">
    <name type="scientific">Propionibacterium freudenreichii subsp. freudenreichii</name>
    <dbReference type="NCBI Taxonomy" id="66712"/>
    <lineage>
        <taxon>Bacteria</taxon>
        <taxon>Bacillati</taxon>
        <taxon>Actinomycetota</taxon>
        <taxon>Actinomycetes</taxon>
        <taxon>Propionibacteriales</taxon>
        <taxon>Propionibacteriaceae</taxon>
        <taxon>Propionibacterium</taxon>
    </lineage>
</organism>
<dbReference type="PANTHER" id="PTHR11070">
    <property type="entry name" value="UVRD / RECB / PCRA DNA HELICASE FAMILY MEMBER"/>
    <property type="match status" value="1"/>
</dbReference>